<reference evidence="1 2" key="1">
    <citation type="journal article" date="2018" name="PLoS ONE">
        <title>The draft genome of Kipferlia bialata reveals reductive genome evolution in fornicate parasites.</title>
        <authorList>
            <person name="Tanifuji G."/>
            <person name="Takabayashi S."/>
            <person name="Kume K."/>
            <person name="Takagi M."/>
            <person name="Nakayama T."/>
            <person name="Kamikawa R."/>
            <person name="Inagaki Y."/>
            <person name="Hashimoto T."/>
        </authorList>
    </citation>
    <scope>NUCLEOTIDE SEQUENCE [LARGE SCALE GENOMIC DNA]</scope>
    <source>
        <strain evidence="1">NY0173</strain>
    </source>
</reference>
<protein>
    <submittedName>
        <fullName evidence="1">Uncharacterized protein</fullName>
    </submittedName>
</protein>
<gene>
    <name evidence="1" type="ORF">KIPB_014808</name>
</gene>
<feature type="non-terminal residue" evidence="1">
    <location>
        <position position="1"/>
    </location>
</feature>
<organism evidence="1 2">
    <name type="scientific">Kipferlia bialata</name>
    <dbReference type="NCBI Taxonomy" id="797122"/>
    <lineage>
        <taxon>Eukaryota</taxon>
        <taxon>Metamonada</taxon>
        <taxon>Carpediemonas-like organisms</taxon>
        <taxon>Kipferlia</taxon>
    </lineage>
</organism>
<dbReference type="EMBL" id="BDIP01007859">
    <property type="protein sequence ID" value="GCA64608.1"/>
    <property type="molecule type" value="Genomic_DNA"/>
</dbReference>
<dbReference type="Proteomes" id="UP000265618">
    <property type="component" value="Unassembled WGS sequence"/>
</dbReference>
<dbReference type="AlphaFoldDB" id="A0A391P0C1"/>
<accession>A0A391P0C1</accession>
<comment type="caution">
    <text evidence="1">The sequence shown here is derived from an EMBL/GenBank/DDBJ whole genome shotgun (WGS) entry which is preliminary data.</text>
</comment>
<sequence length="51" mass="5056">MSDSGVVARGRLSPAGSVYVCGSCGPKVNCAGVPDSCVDGDGDICFMSKVT</sequence>
<name>A0A391P0C1_9EUKA</name>
<evidence type="ECO:0000313" key="2">
    <source>
        <dbReference type="Proteomes" id="UP000265618"/>
    </source>
</evidence>
<proteinExistence type="predicted"/>
<evidence type="ECO:0000313" key="1">
    <source>
        <dbReference type="EMBL" id="GCA64608.1"/>
    </source>
</evidence>
<keyword evidence="2" id="KW-1185">Reference proteome</keyword>